<protein>
    <submittedName>
        <fullName evidence="1">Uncharacterized protein</fullName>
    </submittedName>
</protein>
<accession>A0A8S5Q2F3</accession>
<dbReference type="EMBL" id="BK015555">
    <property type="protein sequence ID" value="DAE12716.1"/>
    <property type="molecule type" value="Genomic_DNA"/>
</dbReference>
<name>A0A8S5Q2F3_9CAUD</name>
<reference evidence="1" key="1">
    <citation type="journal article" date="2021" name="Proc. Natl. Acad. Sci. U.S.A.">
        <title>A Catalog of Tens of Thousands of Viruses from Human Metagenomes Reveals Hidden Associations with Chronic Diseases.</title>
        <authorList>
            <person name="Tisza M.J."/>
            <person name="Buck C.B."/>
        </authorList>
    </citation>
    <scope>NUCLEOTIDE SEQUENCE</scope>
    <source>
        <strain evidence="1">CtOCb13</strain>
    </source>
</reference>
<sequence>MRFFIPTPRLSLYPCEFQTCPVGCDYAVSTIGVLEVISRLIKPWHYHLPLPMDYASKSVFSIYQRLLSTLA</sequence>
<evidence type="ECO:0000313" key="1">
    <source>
        <dbReference type="EMBL" id="DAE12716.1"/>
    </source>
</evidence>
<organism evidence="1">
    <name type="scientific">Siphoviridae sp. ctOCb13</name>
    <dbReference type="NCBI Taxonomy" id="2825477"/>
    <lineage>
        <taxon>Viruses</taxon>
        <taxon>Duplodnaviria</taxon>
        <taxon>Heunggongvirae</taxon>
        <taxon>Uroviricota</taxon>
        <taxon>Caudoviricetes</taxon>
    </lineage>
</organism>
<proteinExistence type="predicted"/>